<dbReference type="Pfam" id="PF00293">
    <property type="entry name" value="NUDIX"/>
    <property type="match status" value="1"/>
</dbReference>
<evidence type="ECO:0000256" key="6">
    <source>
        <dbReference type="ARBA" id="ARBA00023211"/>
    </source>
</evidence>
<evidence type="ECO:0000256" key="2">
    <source>
        <dbReference type="ARBA" id="ARBA00001946"/>
    </source>
</evidence>
<dbReference type="AlphaFoldDB" id="X0XV33"/>
<dbReference type="Gene3D" id="3.90.79.10">
    <property type="entry name" value="Nucleoside Triphosphate Pyrophosphohydrolase"/>
    <property type="match status" value="1"/>
</dbReference>
<comment type="caution">
    <text evidence="8">The sequence shown here is derived from an EMBL/GenBank/DDBJ whole genome shotgun (WGS) entry which is preliminary data.</text>
</comment>
<comment type="cofactor">
    <cofactor evidence="1">
        <name>Mn(2+)</name>
        <dbReference type="ChEBI" id="CHEBI:29035"/>
    </cofactor>
</comment>
<gene>
    <name evidence="8" type="ORF">S01H1_62070</name>
</gene>
<keyword evidence="6" id="KW-0464">Manganese</keyword>
<evidence type="ECO:0000259" key="7">
    <source>
        <dbReference type="PROSITE" id="PS51462"/>
    </source>
</evidence>
<evidence type="ECO:0000256" key="4">
    <source>
        <dbReference type="ARBA" id="ARBA00022801"/>
    </source>
</evidence>
<dbReference type="InterPro" id="IPR045121">
    <property type="entry name" value="CoAse"/>
</dbReference>
<reference evidence="8" key="1">
    <citation type="journal article" date="2014" name="Front. Microbiol.">
        <title>High frequency of phylogenetically diverse reductive dehalogenase-homologous genes in deep subseafloor sedimentary metagenomes.</title>
        <authorList>
            <person name="Kawai M."/>
            <person name="Futagami T."/>
            <person name="Toyoda A."/>
            <person name="Takaki Y."/>
            <person name="Nishi S."/>
            <person name="Hori S."/>
            <person name="Arai W."/>
            <person name="Tsubouchi T."/>
            <person name="Morono Y."/>
            <person name="Uchiyama I."/>
            <person name="Ito T."/>
            <person name="Fujiyama A."/>
            <person name="Inagaki F."/>
            <person name="Takami H."/>
        </authorList>
    </citation>
    <scope>NUCLEOTIDE SEQUENCE</scope>
    <source>
        <strain evidence="8">Expedition CK06-06</strain>
    </source>
</reference>
<dbReference type="SUPFAM" id="SSF55811">
    <property type="entry name" value="Nudix"/>
    <property type="match status" value="1"/>
</dbReference>
<dbReference type="InterPro" id="IPR015797">
    <property type="entry name" value="NUDIX_hydrolase-like_dom_sf"/>
</dbReference>
<dbReference type="GO" id="GO:0046872">
    <property type="term" value="F:metal ion binding"/>
    <property type="evidence" value="ECO:0007669"/>
    <property type="project" value="UniProtKB-KW"/>
</dbReference>
<keyword evidence="4" id="KW-0378">Hydrolase</keyword>
<protein>
    <recommendedName>
        <fullName evidence="7">Nudix hydrolase domain-containing protein</fullName>
    </recommendedName>
</protein>
<dbReference type="InterPro" id="IPR000086">
    <property type="entry name" value="NUDIX_hydrolase_dom"/>
</dbReference>
<accession>X0XV33</accession>
<keyword evidence="3" id="KW-0479">Metal-binding</keyword>
<evidence type="ECO:0000313" key="8">
    <source>
        <dbReference type="EMBL" id="GAG39107.1"/>
    </source>
</evidence>
<sequence length="176" mass="20145">MKQQIEKILRHRKKEKITGENLRASAVLMPLFYNQGQYHVLFTERSDEVVFHKGQVCFPGGTQEPSDSSLLQTALRESEEEIGLETKDIEILGELDDSLTFTTNYVISPFVAFISHPHSLRTNGREVKGAFSVPLSFLMDEANFKQDSYAYEYEGHIIWGATARILRQFIDLLKSE</sequence>
<comment type="cofactor">
    <cofactor evidence="2">
        <name>Mg(2+)</name>
        <dbReference type="ChEBI" id="CHEBI:18420"/>
    </cofactor>
</comment>
<evidence type="ECO:0000256" key="5">
    <source>
        <dbReference type="ARBA" id="ARBA00022842"/>
    </source>
</evidence>
<dbReference type="EMBL" id="BARS01040748">
    <property type="protein sequence ID" value="GAG39107.1"/>
    <property type="molecule type" value="Genomic_DNA"/>
</dbReference>
<feature type="non-terminal residue" evidence="8">
    <location>
        <position position="176"/>
    </location>
</feature>
<name>X0XV33_9ZZZZ</name>
<proteinExistence type="predicted"/>
<evidence type="ECO:0000256" key="3">
    <source>
        <dbReference type="ARBA" id="ARBA00022723"/>
    </source>
</evidence>
<organism evidence="8">
    <name type="scientific">marine sediment metagenome</name>
    <dbReference type="NCBI Taxonomy" id="412755"/>
    <lineage>
        <taxon>unclassified sequences</taxon>
        <taxon>metagenomes</taxon>
        <taxon>ecological metagenomes</taxon>
    </lineage>
</organism>
<dbReference type="PROSITE" id="PS51462">
    <property type="entry name" value="NUDIX"/>
    <property type="match status" value="1"/>
</dbReference>
<dbReference type="GO" id="GO:0010945">
    <property type="term" value="F:coenzyme A diphosphatase activity"/>
    <property type="evidence" value="ECO:0007669"/>
    <property type="project" value="InterPro"/>
</dbReference>
<dbReference type="PANTHER" id="PTHR12992:SF11">
    <property type="entry name" value="MITOCHONDRIAL COENZYME A DIPHOSPHATASE NUDT8"/>
    <property type="match status" value="1"/>
</dbReference>
<dbReference type="PANTHER" id="PTHR12992">
    <property type="entry name" value="NUDIX HYDROLASE"/>
    <property type="match status" value="1"/>
</dbReference>
<evidence type="ECO:0000256" key="1">
    <source>
        <dbReference type="ARBA" id="ARBA00001936"/>
    </source>
</evidence>
<keyword evidence="5" id="KW-0460">Magnesium</keyword>
<dbReference type="CDD" id="cd03426">
    <property type="entry name" value="NUDIX_CoAse_Nudt7"/>
    <property type="match status" value="1"/>
</dbReference>
<feature type="domain" description="Nudix hydrolase" evidence="7">
    <location>
        <begin position="22"/>
        <end position="154"/>
    </location>
</feature>